<keyword evidence="3 7" id="KW-0812">Transmembrane</keyword>
<comment type="subcellular location">
    <subcellularLocation>
        <location evidence="1">Membrane</location>
    </subcellularLocation>
</comment>
<feature type="transmembrane region" description="Helical" evidence="7">
    <location>
        <begin position="100"/>
        <end position="124"/>
    </location>
</feature>
<feature type="region of interest" description="Disordered" evidence="6">
    <location>
        <begin position="44"/>
        <end position="91"/>
    </location>
</feature>
<keyword evidence="9" id="KW-1185">Reference proteome</keyword>
<organism evidence="8 9">
    <name type="scientific">Varanus komodoensis</name>
    <name type="common">Komodo dragon</name>
    <dbReference type="NCBI Taxonomy" id="61221"/>
    <lineage>
        <taxon>Eukaryota</taxon>
        <taxon>Metazoa</taxon>
        <taxon>Chordata</taxon>
        <taxon>Craniata</taxon>
        <taxon>Vertebrata</taxon>
        <taxon>Euteleostomi</taxon>
        <taxon>Lepidosauria</taxon>
        <taxon>Squamata</taxon>
        <taxon>Bifurcata</taxon>
        <taxon>Unidentata</taxon>
        <taxon>Episquamata</taxon>
        <taxon>Toxicofera</taxon>
        <taxon>Anguimorpha</taxon>
        <taxon>Paleoanguimorpha</taxon>
        <taxon>Varanoidea</taxon>
        <taxon>Varanidae</taxon>
        <taxon>Varanus</taxon>
    </lineage>
</organism>
<keyword evidence="4 7" id="KW-1133">Transmembrane helix</keyword>
<evidence type="ECO:0000256" key="2">
    <source>
        <dbReference type="ARBA" id="ARBA00006843"/>
    </source>
</evidence>
<sequence length="202" mass="21417">GRHPALQGGPPAAEAQETEKLLTRGGARLSKSFSAVDGALAAGAAERNGPHVGPYQASSEGQLEPRSRSTSLSPSRLSLGRASSTATASNLHEPGRSRDYLPLAIFSCFCPVWPINILALVFSIMSRNSHQQGDVDGARRLGRVARFLSILSIVLGTLIILICSLNFAGKLSPPPLQKLCRHLFSPRTHPARCSGASLQSFP</sequence>
<reference evidence="8" key="1">
    <citation type="submission" date="2025-08" db="UniProtKB">
        <authorList>
            <consortium name="Ensembl"/>
        </authorList>
    </citation>
    <scope>IDENTIFICATION</scope>
</reference>
<name>A0A8D2LEN5_VARKO</name>
<reference evidence="8" key="2">
    <citation type="submission" date="2025-09" db="UniProtKB">
        <authorList>
            <consortium name="Ensembl"/>
        </authorList>
    </citation>
    <scope>IDENTIFICATION</scope>
</reference>
<proteinExistence type="inferred from homology"/>
<dbReference type="InterPro" id="IPR007593">
    <property type="entry name" value="CD225/Dispanin_fam"/>
</dbReference>
<evidence type="ECO:0000256" key="3">
    <source>
        <dbReference type="ARBA" id="ARBA00022692"/>
    </source>
</evidence>
<feature type="transmembrane region" description="Helical" evidence="7">
    <location>
        <begin position="144"/>
        <end position="168"/>
    </location>
</feature>
<protein>
    <submittedName>
        <fullName evidence="8">Trafficking regulator of GLUT4 (SLC2A4) 1</fullName>
    </submittedName>
</protein>
<evidence type="ECO:0000256" key="7">
    <source>
        <dbReference type="SAM" id="Phobius"/>
    </source>
</evidence>
<dbReference type="Ensembl" id="ENSVKKT00000021792.1">
    <property type="protein sequence ID" value="ENSVKKP00000021262.1"/>
    <property type="gene ID" value="ENSVKKG00000014258.1"/>
</dbReference>
<dbReference type="PANTHER" id="PTHR14948:SF1">
    <property type="entry name" value="TRAFFICKING REGULATOR OF GLUT4 1"/>
    <property type="match status" value="1"/>
</dbReference>
<comment type="similarity">
    <text evidence="2">Belongs to the CD225/Dispanin family.</text>
</comment>
<dbReference type="GO" id="GO:0016020">
    <property type="term" value="C:membrane"/>
    <property type="evidence" value="ECO:0007669"/>
    <property type="project" value="UniProtKB-SubCell"/>
</dbReference>
<dbReference type="Pfam" id="PF04505">
    <property type="entry name" value="CD225"/>
    <property type="match status" value="1"/>
</dbReference>
<feature type="region of interest" description="Disordered" evidence="6">
    <location>
        <begin position="1"/>
        <end position="24"/>
    </location>
</feature>
<evidence type="ECO:0000313" key="9">
    <source>
        <dbReference type="Proteomes" id="UP000694545"/>
    </source>
</evidence>
<keyword evidence="5 7" id="KW-0472">Membrane</keyword>
<evidence type="ECO:0000256" key="6">
    <source>
        <dbReference type="SAM" id="MobiDB-lite"/>
    </source>
</evidence>
<dbReference type="OMA" id="IMSRNSH"/>
<evidence type="ECO:0000256" key="4">
    <source>
        <dbReference type="ARBA" id="ARBA00022989"/>
    </source>
</evidence>
<evidence type="ECO:0000256" key="1">
    <source>
        <dbReference type="ARBA" id="ARBA00004370"/>
    </source>
</evidence>
<feature type="compositionally biased region" description="Low complexity" evidence="6">
    <location>
        <begin position="68"/>
        <end position="84"/>
    </location>
</feature>
<dbReference type="AlphaFoldDB" id="A0A8D2LEN5"/>
<dbReference type="Proteomes" id="UP000694545">
    <property type="component" value="Unplaced"/>
</dbReference>
<accession>A0A8D2LEN5</accession>
<evidence type="ECO:0000313" key="8">
    <source>
        <dbReference type="Ensembl" id="ENSVKKP00000021262.1"/>
    </source>
</evidence>
<dbReference type="PANTHER" id="PTHR14948">
    <property type="entry name" value="NG5"/>
    <property type="match status" value="1"/>
</dbReference>
<evidence type="ECO:0000256" key="5">
    <source>
        <dbReference type="ARBA" id="ARBA00023136"/>
    </source>
</evidence>
<dbReference type="InterPro" id="IPR051423">
    <property type="entry name" value="CD225/Dispanin"/>
</dbReference>